<dbReference type="EMBL" id="GBXM01098698">
    <property type="protein sequence ID" value="JAH09879.1"/>
    <property type="molecule type" value="Transcribed_RNA"/>
</dbReference>
<accession>A0A0E9PZH1</accession>
<reference evidence="1" key="1">
    <citation type="submission" date="2014-11" db="EMBL/GenBank/DDBJ databases">
        <authorList>
            <person name="Amaro Gonzalez C."/>
        </authorList>
    </citation>
    <scope>NUCLEOTIDE SEQUENCE</scope>
</reference>
<name>A0A0E9PZH1_ANGAN</name>
<sequence length="49" mass="5430">MLITLNMHTLTDRAHFTLIEFLSSSVNSEHQLQPPPGPVGEGLHVYSIT</sequence>
<evidence type="ECO:0000313" key="1">
    <source>
        <dbReference type="EMBL" id="JAH09879.1"/>
    </source>
</evidence>
<protein>
    <submittedName>
        <fullName evidence="1">Uncharacterized protein</fullName>
    </submittedName>
</protein>
<reference evidence="1" key="2">
    <citation type="journal article" date="2015" name="Fish Shellfish Immunol.">
        <title>Early steps in the European eel (Anguilla anguilla)-Vibrio vulnificus interaction in the gills: Role of the RtxA13 toxin.</title>
        <authorList>
            <person name="Callol A."/>
            <person name="Pajuelo D."/>
            <person name="Ebbesson L."/>
            <person name="Teles M."/>
            <person name="MacKenzie S."/>
            <person name="Amaro C."/>
        </authorList>
    </citation>
    <scope>NUCLEOTIDE SEQUENCE</scope>
</reference>
<organism evidence="1">
    <name type="scientific">Anguilla anguilla</name>
    <name type="common">European freshwater eel</name>
    <name type="synonym">Muraena anguilla</name>
    <dbReference type="NCBI Taxonomy" id="7936"/>
    <lineage>
        <taxon>Eukaryota</taxon>
        <taxon>Metazoa</taxon>
        <taxon>Chordata</taxon>
        <taxon>Craniata</taxon>
        <taxon>Vertebrata</taxon>
        <taxon>Euteleostomi</taxon>
        <taxon>Actinopterygii</taxon>
        <taxon>Neopterygii</taxon>
        <taxon>Teleostei</taxon>
        <taxon>Anguilliformes</taxon>
        <taxon>Anguillidae</taxon>
        <taxon>Anguilla</taxon>
    </lineage>
</organism>
<dbReference type="AlphaFoldDB" id="A0A0E9PZH1"/>
<proteinExistence type="predicted"/>